<reference evidence="3" key="1">
    <citation type="submission" date="2022-10" db="EMBL/GenBank/DDBJ databases">
        <authorList>
            <person name="Byrne P K."/>
        </authorList>
    </citation>
    <scope>NUCLEOTIDE SEQUENCE</scope>
    <source>
        <strain evidence="3">CBS7001</strain>
    </source>
</reference>
<dbReference type="PROSITE" id="PS00973">
    <property type="entry name" value="USP_2"/>
    <property type="match status" value="1"/>
</dbReference>
<evidence type="ECO:0000259" key="2">
    <source>
        <dbReference type="PROSITE" id="PS50235"/>
    </source>
</evidence>
<sequence>MQAVYGMYSNYHNYNKFGLNDLINSPASLAKKVSCGLMIGLSLYIIAPNLNALVFGNSKQRIGKYTTVGLINNGNDCFITSSLQSLAGIPRFVEYLKEINSILRELYKPDFKFDLSRNEEGENLTTGEIMDASRCGSQLSLSTILHESLLSLVSDLVSIRENKKTISPKLVVKTLETIFKSKISSQQNDAHEFTLVLLQTLQEEHSKLVNYTKNMPDLNIPKFPFQGQTSKFLSCLQCHRLSKPSYQESFIRELMVPQRSSEKLMKILANDETEIIEGYSCLICQVRAILNHEKYRTFKNCSQDELRILDALKNYANDASINEDLPIKVEQYIKHYAKDKLRTSNVKSTVIKKDIAVQLPEVLVIHLSRSTFNGMTYTRNPCNVEFEETIKLAEYTSIEKGPSAEYRQIEYHLKSVVKHTGSHSRGHYVCYRSKGDILLDSEDGSYVQSASIIIDNDVEAKNHNHAITSMNNGYGKRRYKKVKSALKYPYWQISDANIKESKTSTVLNEQKYAYMLYYERVNK</sequence>
<accession>A0AA35NLR8</accession>
<dbReference type="EMBL" id="OX365927">
    <property type="protein sequence ID" value="CAI4053086.1"/>
    <property type="molecule type" value="Genomic_DNA"/>
</dbReference>
<dbReference type="InterPro" id="IPR038765">
    <property type="entry name" value="Papain-like_cys_pep_sf"/>
</dbReference>
<keyword evidence="1" id="KW-0378">Hydrolase</keyword>
<dbReference type="Gene3D" id="3.90.70.10">
    <property type="entry name" value="Cysteine proteinases"/>
    <property type="match status" value="1"/>
</dbReference>
<evidence type="ECO:0000313" key="3">
    <source>
        <dbReference type="EMBL" id="CAI4053086.1"/>
    </source>
</evidence>
<dbReference type="GO" id="GO:0005634">
    <property type="term" value="C:nucleus"/>
    <property type="evidence" value="ECO:0007669"/>
    <property type="project" value="TreeGrafter"/>
</dbReference>
<dbReference type="CDD" id="cd02662">
    <property type="entry name" value="Peptidase_C19F"/>
    <property type="match status" value="1"/>
</dbReference>
<dbReference type="GO" id="GO:0004843">
    <property type="term" value="F:cysteine-type deubiquitinase activity"/>
    <property type="evidence" value="ECO:0007669"/>
    <property type="project" value="UniProtKB-UniRule"/>
</dbReference>
<name>A0AA35NLR8_SACUV</name>
<evidence type="ECO:0000313" key="4">
    <source>
        <dbReference type="Proteomes" id="UP001162090"/>
    </source>
</evidence>
<dbReference type="PROSITE" id="PS50235">
    <property type="entry name" value="USP_3"/>
    <property type="match status" value="1"/>
</dbReference>
<dbReference type="PANTHER" id="PTHR24006">
    <property type="entry name" value="UBIQUITIN CARBOXYL-TERMINAL HYDROLASE"/>
    <property type="match status" value="1"/>
</dbReference>
<dbReference type="InterPro" id="IPR050164">
    <property type="entry name" value="Peptidase_C19"/>
</dbReference>
<dbReference type="GO" id="GO:0016579">
    <property type="term" value="P:protein deubiquitination"/>
    <property type="evidence" value="ECO:0007669"/>
    <property type="project" value="InterPro"/>
</dbReference>
<dbReference type="Proteomes" id="UP001162090">
    <property type="component" value="Chromosome 16"/>
</dbReference>
<dbReference type="Pfam" id="PF00443">
    <property type="entry name" value="UCH"/>
    <property type="match status" value="1"/>
</dbReference>
<dbReference type="EC" id="3.4.19.12" evidence="1"/>
<dbReference type="SUPFAM" id="SSF54001">
    <property type="entry name" value="Cysteine proteinases"/>
    <property type="match status" value="1"/>
</dbReference>
<dbReference type="InterPro" id="IPR001394">
    <property type="entry name" value="Peptidase_C19_UCH"/>
</dbReference>
<dbReference type="InterPro" id="IPR028889">
    <property type="entry name" value="USP"/>
</dbReference>
<comment type="similarity">
    <text evidence="1">Belongs to the peptidase C19 family.</text>
</comment>
<comment type="catalytic activity">
    <reaction evidence="1">
        <text>Thiol-dependent hydrolysis of ester, thioester, amide, peptide and isopeptide bonds formed by the C-terminal Gly of ubiquitin (a 76-residue protein attached to proteins as an intracellular targeting signal).</text>
        <dbReference type="EC" id="3.4.19.12"/>
    </reaction>
</comment>
<dbReference type="InterPro" id="IPR018200">
    <property type="entry name" value="USP_CS"/>
</dbReference>
<dbReference type="GO" id="GO:0006508">
    <property type="term" value="P:proteolysis"/>
    <property type="evidence" value="ECO:0007669"/>
    <property type="project" value="UniProtKB-KW"/>
</dbReference>
<protein>
    <recommendedName>
        <fullName evidence="1">Ubiquitin carboxyl-terminal hydrolase</fullName>
        <ecNumber evidence="1">3.4.19.12</ecNumber>
    </recommendedName>
</protein>
<keyword evidence="1" id="KW-0645">Protease</keyword>
<gene>
    <name evidence="3" type="primary">SUVC16G2080</name>
    <name evidence="3" type="ORF">SUVC_16G2080</name>
</gene>
<dbReference type="AlphaFoldDB" id="A0AA35NLR8"/>
<organism evidence="3 4">
    <name type="scientific">Saccharomyces uvarum</name>
    <name type="common">Yeast</name>
    <name type="synonym">Saccharomyces bayanus var. uvarum</name>
    <dbReference type="NCBI Taxonomy" id="230603"/>
    <lineage>
        <taxon>Eukaryota</taxon>
        <taxon>Fungi</taxon>
        <taxon>Dikarya</taxon>
        <taxon>Ascomycota</taxon>
        <taxon>Saccharomycotina</taxon>
        <taxon>Saccharomycetes</taxon>
        <taxon>Saccharomycetales</taxon>
        <taxon>Saccharomycetaceae</taxon>
        <taxon>Saccharomyces</taxon>
    </lineage>
</organism>
<evidence type="ECO:0000256" key="1">
    <source>
        <dbReference type="RuleBase" id="RU366025"/>
    </source>
</evidence>
<dbReference type="PROSITE" id="PS00972">
    <property type="entry name" value="USP_1"/>
    <property type="match status" value="1"/>
</dbReference>
<proteinExistence type="inferred from homology"/>
<keyword evidence="1" id="KW-0833">Ubl conjugation pathway</keyword>
<keyword evidence="1" id="KW-0788">Thiol protease</keyword>
<feature type="domain" description="USP" evidence="2">
    <location>
        <begin position="68"/>
        <end position="521"/>
    </location>
</feature>
<dbReference type="GO" id="GO:0005829">
    <property type="term" value="C:cytosol"/>
    <property type="evidence" value="ECO:0007669"/>
    <property type="project" value="TreeGrafter"/>
</dbReference>